<dbReference type="InterPro" id="IPR017871">
    <property type="entry name" value="ABC_transporter-like_CS"/>
</dbReference>
<dbReference type="InterPro" id="IPR003593">
    <property type="entry name" value="AAA+_ATPase"/>
</dbReference>
<evidence type="ECO:0000313" key="10">
    <source>
        <dbReference type="Proteomes" id="UP001169027"/>
    </source>
</evidence>
<keyword evidence="2" id="KW-1003">Cell membrane</keyword>
<evidence type="ECO:0000256" key="3">
    <source>
        <dbReference type="ARBA" id="ARBA00022741"/>
    </source>
</evidence>
<organism evidence="9 10">
    <name type="scientific">Variovorax ginsengisoli</name>
    <dbReference type="NCBI Taxonomy" id="363844"/>
    <lineage>
        <taxon>Bacteria</taxon>
        <taxon>Pseudomonadati</taxon>
        <taxon>Pseudomonadota</taxon>
        <taxon>Betaproteobacteria</taxon>
        <taxon>Burkholderiales</taxon>
        <taxon>Comamonadaceae</taxon>
        <taxon>Variovorax</taxon>
    </lineage>
</organism>
<keyword evidence="4 9" id="KW-0067">ATP-binding</keyword>
<protein>
    <submittedName>
        <fullName evidence="9">ATP-binding cassette domain-containing protein</fullName>
    </submittedName>
</protein>
<gene>
    <name evidence="9" type="ORF">Q2T77_35700</name>
</gene>
<dbReference type="Gene3D" id="3.40.50.300">
    <property type="entry name" value="P-loop containing nucleotide triphosphate hydrolases"/>
    <property type="match status" value="1"/>
</dbReference>
<evidence type="ECO:0000256" key="2">
    <source>
        <dbReference type="ARBA" id="ARBA00022475"/>
    </source>
</evidence>
<evidence type="ECO:0000259" key="8">
    <source>
        <dbReference type="PROSITE" id="PS50893"/>
    </source>
</evidence>
<reference evidence="9" key="1">
    <citation type="submission" date="2023-06" db="EMBL/GenBank/DDBJ databases">
        <authorList>
            <person name="Jiang Y."/>
            <person name="Liu Q."/>
        </authorList>
    </citation>
    <scope>NUCLEOTIDE SEQUENCE</scope>
    <source>
        <strain evidence="9">CGMCC 1.12090</strain>
    </source>
</reference>
<dbReference type="PANTHER" id="PTHR43166">
    <property type="entry name" value="AMINO ACID IMPORT ATP-BINDING PROTEIN"/>
    <property type="match status" value="1"/>
</dbReference>
<dbReference type="Proteomes" id="UP001169027">
    <property type="component" value="Unassembled WGS sequence"/>
</dbReference>
<dbReference type="GO" id="GO:0005524">
    <property type="term" value="F:ATP binding"/>
    <property type="evidence" value="ECO:0007669"/>
    <property type="project" value="UniProtKB-KW"/>
</dbReference>
<accession>A0ABT8SFC9</accession>
<dbReference type="SMART" id="SM00382">
    <property type="entry name" value="AAA"/>
    <property type="match status" value="1"/>
</dbReference>
<dbReference type="SUPFAM" id="SSF52540">
    <property type="entry name" value="P-loop containing nucleoside triphosphate hydrolases"/>
    <property type="match status" value="1"/>
</dbReference>
<dbReference type="InterPro" id="IPR027417">
    <property type="entry name" value="P-loop_NTPase"/>
</dbReference>
<evidence type="ECO:0000256" key="5">
    <source>
        <dbReference type="ARBA" id="ARBA00022967"/>
    </source>
</evidence>
<dbReference type="EMBL" id="JAUKVY010000044">
    <property type="protein sequence ID" value="MDO1537599.1"/>
    <property type="molecule type" value="Genomic_DNA"/>
</dbReference>
<comment type="caution">
    <text evidence="9">The sequence shown here is derived from an EMBL/GenBank/DDBJ whole genome shotgun (WGS) entry which is preliminary data.</text>
</comment>
<keyword evidence="1" id="KW-0813">Transport</keyword>
<dbReference type="Pfam" id="PF00005">
    <property type="entry name" value="ABC_tran"/>
    <property type="match status" value="1"/>
</dbReference>
<dbReference type="InterPro" id="IPR050086">
    <property type="entry name" value="MetN_ABC_transporter-like"/>
</dbReference>
<keyword evidence="5" id="KW-1278">Translocase</keyword>
<keyword evidence="7" id="KW-0472">Membrane</keyword>
<feature type="domain" description="ABC transporter" evidence="8">
    <location>
        <begin position="16"/>
        <end position="257"/>
    </location>
</feature>
<keyword evidence="3" id="KW-0547">Nucleotide-binding</keyword>
<proteinExistence type="predicted"/>
<dbReference type="PANTHER" id="PTHR43166:SF30">
    <property type="entry name" value="METHIONINE IMPORT ATP-BINDING PROTEIN METN"/>
    <property type="match status" value="1"/>
</dbReference>
<evidence type="ECO:0000313" key="9">
    <source>
        <dbReference type="EMBL" id="MDO1537599.1"/>
    </source>
</evidence>
<evidence type="ECO:0000256" key="4">
    <source>
        <dbReference type="ARBA" id="ARBA00022840"/>
    </source>
</evidence>
<name>A0ABT8SFC9_9BURK</name>
<evidence type="ECO:0000256" key="7">
    <source>
        <dbReference type="ARBA" id="ARBA00023136"/>
    </source>
</evidence>
<evidence type="ECO:0000256" key="6">
    <source>
        <dbReference type="ARBA" id="ARBA00022970"/>
    </source>
</evidence>
<dbReference type="PROSITE" id="PS50893">
    <property type="entry name" value="ABC_TRANSPORTER_2"/>
    <property type="match status" value="1"/>
</dbReference>
<dbReference type="InterPro" id="IPR003439">
    <property type="entry name" value="ABC_transporter-like_ATP-bd"/>
</dbReference>
<dbReference type="RefSeq" id="WP_301816044.1">
    <property type="nucleotide sequence ID" value="NZ_JAUJZH010000044.1"/>
</dbReference>
<keyword evidence="6" id="KW-0029">Amino-acid transport</keyword>
<sequence length="292" mass="32142">MTFSSPAEAQPRPPLIRLESVQKSFTLPDGAVFDAVRSLSLDIHEGDVFGLIGKSGAGKSTLLRLINLLERPDSGKVLVGGRDLTTLSRRELRDTRQNIGMIFQQFNLIQNATVFDNVAFPLKIHGRHSRAEIEARVRECLELVGLGEKIHSYPAQLSGGQKQRVAIARALAPRPQVLLCDEPTSALDSETTRALLETLRDINLKLGVTIVIVTHELSVVEVLCRQVAILEQGRLVEQFEVDSPAAERATALGREIDALVRRRERDAREALAAQALSFPQRQQAGTQELAHA</sequence>
<keyword evidence="10" id="KW-1185">Reference proteome</keyword>
<evidence type="ECO:0000256" key="1">
    <source>
        <dbReference type="ARBA" id="ARBA00022448"/>
    </source>
</evidence>
<dbReference type="PROSITE" id="PS00211">
    <property type="entry name" value="ABC_TRANSPORTER_1"/>
    <property type="match status" value="1"/>
</dbReference>